<dbReference type="Proteomes" id="UP000587462">
    <property type="component" value="Unassembled WGS sequence"/>
</dbReference>
<reference evidence="1 2" key="1">
    <citation type="submission" date="2020-04" db="EMBL/GenBank/DDBJ databases">
        <title>Draft Genome Sequence of Streptomyces morookaense DSM 40503, an 8-azaguanine-producing strain.</title>
        <authorList>
            <person name="Qi J."/>
            <person name="Gao J.-M."/>
        </authorList>
    </citation>
    <scope>NUCLEOTIDE SEQUENCE [LARGE SCALE GENOMIC DNA]</scope>
    <source>
        <strain evidence="1 2">DSM 40503</strain>
    </source>
</reference>
<sequence>MAAAVVLGTVTAVPAAAHPRDSGQLQCHGTESVRYEPGVTLLARHIHVTVDGRFGSCTGGDGAVKSGGYHDEFTIDAACNDLLEGFRARRNYDWNTGDSSDAEIAGGSTAVLGQVITPITGTVTHGRFQGRKLLQLVPIPQAGALRCLGDGLTSASGPTVLTIY</sequence>
<organism evidence="1 2">
    <name type="scientific">Streptomyces morookaense</name>
    <name type="common">Streptoverticillium morookaense</name>
    <dbReference type="NCBI Taxonomy" id="1970"/>
    <lineage>
        <taxon>Bacteria</taxon>
        <taxon>Bacillati</taxon>
        <taxon>Actinomycetota</taxon>
        <taxon>Actinomycetes</taxon>
        <taxon>Kitasatosporales</taxon>
        <taxon>Streptomycetaceae</taxon>
        <taxon>Streptomyces</taxon>
    </lineage>
</organism>
<evidence type="ECO:0000313" key="1">
    <source>
        <dbReference type="EMBL" id="NVK77660.1"/>
    </source>
</evidence>
<keyword evidence="2" id="KW-1185">Reference proteome</keyword>
<name>A0A7Y7B266_STRMO</name>
<protein>
    <submittedName>
        <fullName evidence="1">Uncharacterized protein</fullName>
    </submittedName>
</protein>
<gene>
    <name evidence="1" type="ORF">HG542_08265</name>
</gene>
<evidence type="ECO:0000313" key="2">
    <source>
        <dbReference type="Proteomes" id="UP000587462"/>
    </source>
</evidence>
<proteinExistence type="predicted"/>
<dbReference type="AlphaFoldDB" id="A0A7Y7B266"/>
<dbReference type="EMBL" id="JABBXF010000014">
    <property type="protein sequence ID" value="NVK77660.1"/>
    <property type="molecule type" value="Genomic_DNA"/>
</dbReference>
<dbReference type="RefSeq" id="WP_171079446.1">
    <property type="nucleotide sequence ID" value="NZ_BNBU01000001.1"/>
</dbReference>
<accession>A0A7Y7B266</accession>
<comment type="caution">
    <text evidence="1">The sequence shown here is derived from an EMBL/GenBank/DDBJ whole genome shotgun (WGS) entry which is preliminary data.</text>
</comment>